<comment type="function">
    <text evidence="6">Catalyzes the conversion of 7,8-dihydroneopterin to 6-hydroxymethyl-7,8-dihydropterin.</text>
</comment>
<reference evidence="9" key="1">
    <citation type="journal article" date="2019" name="Int. J. Syst. Evol. Microbiol.">
        <title>The Global Catalogue of Microorganisms (GCM) 10K type strain sequencing project: providing services to taxonomists for standard genome sequencing and annotation.</title>
        <authorList>
            <consortium name="The Broad Institute Genomics Platform"/>
            <consortium name="The Broad Institute Genome Sequencing Center for Infectious Disease"/>
            <person name="Wu L."/>
            <person name="Ma J."/>
        </authorList>
    </citation>
    <scope>NUCLEOTIDE SEQUENCE [LARGE SCALE GENOMIC DNA]</scope>
    <source>
        <strain evidence="9">KCTC 33522</strain>
    </source>
</reference>
<dbReference type="CDD" id="cd00534">
    <property type="entry name" value="DHNA_DHNTPE"/>
    <property type="match status" value="1"/>
</dbReference>
<keyword evidence="5 6" id="KW-0456">Lyase</keyword>
<dbReference type="InterPro" id="IPR006156">
    <property type="entry name" value="Dihydroneopterin_aldolase"/>
</dbReference>
<evidence type="ECO:0000256" key="4">
    <source>
        <dbReference type="ARBA" id="ARBA00022909"/>
    </source>
</evidence>
<accession>A0ABW5Y4C2</accession>
<keyword evidence="9" id="KW-1185">Reference proteome</keyword>
<dbReference type="InterPro" id="IPR043133">
    <property type="entry name" value="GTP-CH-I_C/QueF"/>
</dbReference>
<dbReference type="RefSeq" id="WP_380148756.1">
    <property type="nucleotide sequence ID" value="NZ_JBHUOR010000134.1"/>
</dbReference>
<proteinExistence type="inferred from homology"/>
<dbReference type="EMBL" id="JBHUOR010000134">
    <property type="protein sequence ID" value="MFD2870120.1"/>
    <property type="molecule type" value="Genomic_DNA"/>
</dbReference>
<dbReference type="NCBIfam" id="TIGR00525">
    <property type="entry name" value="folB"/>
    <property type="match status" value="1"/>
</dbReference>
<dbReference type="InterPro" id="IPR006157">
    <property type="entry name" value="FolB_dom"/>
</dbReference>
<keyword evidence="4 6" id="KW-0289">Folate biosynthesis</keyword>
<comment type="catalytic activity">
    <reaction evidence="1 6">
        <text>7,8-dihydroneopterin = 6-hydroxymethyl-7,8-dihydropterin + glycolaldehyde</text>
        <dbReference type="Rhea" id="RHEA:10540"/>
        <dbReference type="ChEBI" id="CHEBI:17001"/>
        <dbReference type="ChEBI" id="CHEBI:17071"/>
        <dbReference type="ChEBI" id="CHEBI:44841"/>
        <dbReference type="EC" id="4.1.2.25"/>
    </reaction>
</comment>
<dbReference type="SMART" id="SM00905">
    <property type="entry name" value="FolB"/>
    <property type="match status" value="1"/>
</dbReference>
<protein>
    <recommendedName>
        <fullName evidence="6">7,8-dihydroneopterin aldolase</fullName>
        <ecNumber evidence="6">4.1.2.25</ecNumber>
    </recommendedName>
</protein>
<dbReference type="EC" id="4.1.2.25" evidence="6"/>
<dbReference type="NCBIfam" id="TIGR00526">
    <property type="entry name" value="folB_dom"/>
    <property type="match status" value="1"/>
</dbReference>
<evidence type="ECO:0000256" key="5">
    <source>
        <dbReference type="ARBA" id="ARBA00023239"/>
    </source>
</evidence>
<comment type="pathway">
    <text evidence="2 6">Cofactor biosynthesis; tetrahydrofolate biosynthesis; 2-amino-4-hydroxy-6-hydroxymethyl-7,8-dihydropteridine diphosphate from 7,8-dihydroneopterin triphosphate: step 3/4.</text>
</comment>
<dbReference type="Gene3D" id="3.30.1130.10">
    <property type="match status" value="1"/>
</dbReference>
<evidence type="ECO:0000313" key="8">
    <source>
        <dbReference type="EMBL" id="MFD2870120.1"/>
    </source>
</evidence>
<evidence type="ECO:0000313" key="9">
    <source>
        <dbReference type="Proteomes" id="UP001597568"/>
    </source>
</evidence>
<comment type="caution">
    <text evidence="8">The sequence shown here is derived from an EMBL/GenBank/DDBJ whole genome shotgun (WGS) entry which is preliminary data.</text>
</comment>
<dbReference type="Pfam" id="PF02152">
    <property type="entry name" value="FolB"/>
    <property type="match status" value="1"/>
</dbReference>
<name>A0ABW5Y4C2_9BACL</name>
<dbReference type="PANTHER" id="PTHR42844">
    <property type="entry name" value="DIHYDRONEOPTERIN ALDOLASE 1-RELATED"/>
    <property type="match status" value="1"/>
</dbReference>
<evidence type="ECO:0000259" key="7">
    <source>
        <dbReference type="SMART" id="SM00905"/>
    </source>
</evidence>
<evidence type="ECO:0000256" key="3">
    <source>
        <dbReference type="ARBA" id="ARBA00005708"/>
    </source>
</evidence>
<gene>
    <name evidence="8" type="primary">folB</name>
    <name evidence="8" type="ORF">ACFSY7_16640</name>
</gene>
<dbReference type="SUPFAM" id="SSF55620">
    <property type="entry name" value="Tetrahydrobiopterin biosynthesis enzymes-like"/>
    <property type="match status" value="1"/>
</dbReference>
<dbReference type="Proteomes" id="UP001597568">
    <property type="component" value="Unassembled WGS sequence"/>
</dbReference>
<comment type="similarity">
    <text evidence="3 6">Belongs to the DHNA family.</text>
</comment>
<organism evidence="8 9">
    <name type="scientific">Kurthia populi</name>
    <dbReference type="NCBI Taxonomy" id="1562132"/>
    <lineage>
        <taxon>Bacteria</taxon>
        <taxon>Bacillati</taxon>
        <taxon>Bacillota</taxon>
        <taxon>Bacilli</taxon>
        <taxon>Bacillales</taxon>
        <taxon>Caryophanaceae</taxon>
        <taxon>Kurthia</taxon>
    </lineage>
</organism>
<evidence type="ECO:0000256" key="2">
    <source>
        <dbReference type="ARBA" id="ARBA00005013"/>
    </source>
</evidence>
<dbReference type="PANTHER" id="PTHR42844:SF1">
    <property type="entry name" value="DIHYDRONEOPTERIN ALDOLASE 1-RELATED"/>
    <property type="match status" value="1"/>
</dbReference>
<evidence type="ECO:0000256" key="1">
    <source>
        <dbReference type="ARBA" id="ARBA00001353"/>
    </source>
</evidence>
<evidence type="ECO:0000256" key="6">
    <source>
        <dbReference type="RuleBase" id="RU362079"/>
    </source>
</evidence>
<sequence>MDYIHIKDMEFYGYHGVLEQETVLGQRFRVTLAIAVDLQHAGETDDLTDTVSYAEVFEICQKIVEGKPYQLIEAVAEHIAKAVREAYPVAVKGIRVEVIKPDPPIRGHYREVAVEITRGDF</sequence>
<dbReference type="GO" id="GO:0004150">
    <property type="term" value="F:dihydroneopterin aldolase activity"/>
    <property type="evidence" value="ECO:0007669"/>
    <property type="project" value="UniProtKB-EC"/>
</dbReference>
<feature type="domain" description="Dihydroneopterin aldolase/epimerase" evidence="7">
    <location>
        <begin position="4"/>
        <end position="118"/>
    </location>
</feature>